<dbReference type="Proteomes" id="UP001341245">
    <property type="component" value="Unassembled WGS sequence"/>
</dbReference>
<keyword evidence="4" id="KW-1185">Reference proteome</keyword>
<feature type="chain" id="PRO_5046852570" evidence="2">
    <location>
        <begin position="22"/>
        <end position="190"/>
    </location>
</feature>
<reference evidence="3 4" key="1">
    <citation type="submission" date="2023-11" db="EMBL/GenBank/DDBJ databases">
        <title>Draft genome sequence and annotation of the polyextremotolerant black yeast-like fungus Aureobasidium pullulans NRRL 62042.</title>
        <authorList>
            <person name="Dielentheis-Frenken M.R.E."/>
            <person name="Wibberg D."/>
            <person name="Blank L.M."/>
            <person name="Tiso T."/>
        </authorList>
    </citation>
    <scope>NUCLEOTIDE SEQUENCE [LARGE SCALE GENOMIC DNA]</scope>
    <source>
        <strain evidence="3 4">NRRL 62042</strain>
    </source>
</reference>
<proteinExistence type="predicted"/>
<evidence type="ECO:0000313" key="4">
    <source>
        <dbReference type="Proteomes" id="UP001341245"/>
    </source>
</evidence>
<sequence length="190" mass="19076">MRFTQTFFAVAALAAVGFADGDGPCDPQNDNGVVCSNGTPISSGGSAINTNTVSTTVTDAAAASSTGNPRISTISSTDTNVLVSTTRNVVYDTTSLPHSLDTRTSTYLNTIVQTMDSAYTTNTLNTETVTPTSRVGGGNAVTTTASTNTVTTGTSSRASSSTSNPGAMQTAGKYAPYGVAMAALGFAAAL</sequence>
<feature type="signal peptide" evidence="2">
    <location>
        <begin position="1"/>
        <end position="21"/>
    </location>
</feature>
<organism evidence="3 4">
    <name type="scientific">Aureobasidium pullulans</name>
    <name type="common">Black yeast</name>
    <name type="synonym">Pullularia pullulans</name>
    <dbReference type="NCBI Taxonomy" id="5580"/>
    <lineage>
        <taxon>Eukaryota</taxon>
        <taxon>Fungi</taxon>
        <taxon>Dikarya</taxon>
        <taxon>Ascomycota</taxon>
        <taxon>Pezizomycotina</taxon>
        <taxon>Dothideomycetes</taxon>
        <taxon>Dothideomycetidae</taxon>
        <taxon>Dothideales</taxon>
        <taxon>Saccotheciaceae</taxon>
        <taxon>Aureobasidium</taxon>
    </lineage>
</organism>
<keyword evidence="2" id="KW-0732">Signal</keyword>
<evidence type="ECO:0000256" key="1">
    <source>
        <dbReference type="SAM" id="MobiDB-lite"/>
    </source>
</evidence>
<name>A0ABR0T7R5_AURPU</name>
<feature type="region of interest" description="Disordered" evidence="1">
    <location>
        <begin position="131"/>
        <end position="168"/>
    </location>
</feature>
<feature type="compositionally biased region" description="Low complexity" evidence="1">
    <location>
        <begin position="140"/>
        <end position="163"/>
    </location>
</feature>
<evidence type="ECO:0000313" key="3">
    <source>
        <dbReference type="EMBL" id="KAK6000473.1"/>
    </source>
</evidence>
<comment type="caution">
    <text evidence="3">The sequence shown here is derived from an EMBL/GenBank/DDBJ whole genome shotgun (WGS) entry which is preliminary data.</text>
</comment>
<dbReference type="EMBL" id="JASGXD010000017">
    <property type="protein sequence ID" value="KAK6000473.1"/>
    <property type="molecule type" value="Genomic_DNA"/>
</dbReference>
<accession>A0ABR0T7R5</accession>
<gene>
    <name evidence="3" type="ORF">QM012_003719</name>
</gene>
<protein>
    <submittedName>
        <fullName evidence="3">Uncharacterized protein</fullName>
    </submittedName>
</protein>
<evidence type="ECO:0000256" key="2">
    <source>
        <dbReference type="SAM" id="SignalP"/>
    </source>
</evidence>